<dbReference type="GeneID" id="43660645"/>
<proteinExistence type="predicted"/>
<name>A0A5N6ZVZ7_9EURO</name>
<dbReference type="EMBL" id="ML737731">
    <property type="protein sequence ID" value="KAE8361548.1"/>
    <property type="molecule type" value="Genomic_DNA"/>
</dbReference>
<accession>A0A5N6ZVZ7</accession>
<reference evidence="1 2" key="1">
    <citation type="submission" date="2019-04" db="EMBL/GenBank/DDBJ databases">
        <title>Friends and foes A comparative genomics studyof 23 Aspergillus species from section Flavi.</title>
        <authorList>
            <consortium name="DOE Joint Genome Institute"/>
            <person name="Kjaerbolling I."/>
            <person name="Vesth T."/>
            <person name="Frisvad J.C."/>
            <person name="Nybo J.L."/>
            <person name="Theobald S."/>
            <person name="Kildgaard S."/>
            <person name="Isbrandt T."/>
            <person name="Kuo A."/>
            <person name="Sato A."/>
            <person name="Lyhne E.K."/>
            <person name="Kogle M.E."/>
            <person name="Wiebenga A."/>
            <person name="Kun R.S."/>
            <person name="Lubbers R.J."/>
            <person name="Makela M.R."/>
            <person name="Barry K."/>
            <person name="Chovatia M."/>
            <person name="Clum A."/>
            <person name="Daum C."/>
            <person name="Haridas S."/>
            <person name="He G."/>
            <person name="LaButti K."/>
            <person name="Lipzen A."/>
            <person name="Mondo S."/>
            <person name="Riley R."/>
            <person name="Salamov A."/>
            <person name="Simmons B.A."/>
            <person name="Magnuson J.K."/>
            <person name="Henrissat B."/>
            <person name="Mortensen U.H."/>
            <person name="Larsen T.O."/>
            <person name="Devries R.P."/>
            <person name="Grigoriev I.V."/>
            <person name="Machida M."/>
            <person name="Baker S.E."/>
            <person name="Andersen M.R."/>
        </authorList>
    </citation>
    <scope>NUCLEOTIDE SEQUENCE [LARGE SCALE GENOMIC DNA]</scope>
    <source>
        <strain evidence="1 2">CBS 763.97</strain>
    </source>
</reference>
<organism evidence="1 2">
    <name type="scientific">Aspergillus caelatus</name>
    <dbReference type="NCBI Taxonomy" id="61420"/>
    <lineage>
        <taxon>Eukaryota</taxon>
        <taxon>Fungi</taxon>
        <taxon>Dikarya</taxon>
        <taxon>Ascomycota</taxon>
        <taxon>Pezizomycotina</taxon>
        <taxon>Eurotiomycetes</taxon>
        <taxon>Eurotiomycetidae</taxon>
        <taxon>Eurotiales</taxon>
        <taxon>Aspergillaceae</taxon>
        <taxon>Aspergillus</taxon>
        <taxon>Aspergillus subgen. Circumdati</taxon>
    </lineage>
</organism>
<evidence type="ECO:0000313" key="2">
    <source>
        <dbReference type="Proteomes" id="UP000326268"/>
    </source>
</evidence>
<gene>
    <name evidence="1" type="ORF">BDV27DRAFT_27430</name>
</gene>
<protein>
    <submittedName>
        <fullName evidence="1">Uncharacterized protein</fullName>
    </submittedName>
</protein>
<sequence length="99" mass="11187">MARFAQVDNVTFLFVLPPCAVARGCFIVPSREALKHMSPPERRAHAKLRMGGYIVGHPDSAWSAFTFCVALKRVALLDQQEYRHGYRRARGIGGCFPYF</sequence>
<dbReference type="Proteomes" id="UP000326268">
    <property type="component" value="Unassembled WGS sequence"/>
</dbReference>
<dbReference type="RefSeq" id="XP_031924629.1">
    <property type="nucleotide sequence ID" value="XM_032076199.1"/>
</dbReference>
<dbReference type="AlphaFoldDB" id="A0A5N6ZVZ7"/>
<keyword evidence="2" id="KW-1185">Reference proteome</keyword>
<evidence type="ECO:0000313" key="1">
    <source>
        <dbReference type="EMBL" id="KAE8361548.1"/>
    </source>
</evidence>